<evidence type="ECO:0000313" key="3">
    <source>
        <dbReference type="Proteomes" id="UP000526003"/>
    </source>
</evidence>
<dbReference type="EMBL" id="JACMYG010000012">
    <property type="protein sequence ID" value="MBC2690869.1"/>
    <property type="molecule type" value="Genomic_DNA"/>
</dbReference>
<gene>
    <name evidence="2" type="ORF">H7995_13805</name>
</gene>
<dbReference type="RefSeq" id="WP_166590660.1">
    <property type="nucleotide sequence ID" value="NZ_CP090311.1"/>
</dbReference>
<evidence type="ECO:0000259" key="1">
    <source>
        <dbReference type="PROSITE" id="PS50943"/>
    </source>
</evidence>
<protein>
    <submittedName>
        <fullName evidence="2">Helix-turn-helix transcriptional regulator</fullName>
    </submittedName>
</protein>
<dbReference type="PROSITE" id="PS50943">
    <property type="entry name" value="HTH_CROC1"/>
    <property type="match status" value="1"/>
</dbReference>
<name>A0A7X1GEA4_9PSED</name>
<keyword evidence="3" id="KW-1185">Reference proteome</keyword>
<dbReference type="Gene3D" id="1.10.260.40">
    <property type="entry name" value="lambda repressor-like DNA-binding domains"/>
    <property type="match status" value="1"/>
</dbReference>
<reference evidence="2 3" key="1">
    <citation type="submission" date="2020-08" db="EMBL/GenBank/DDBJ databases">
        <title>Pseudomonas sp. nov.</title>
        <authorList>
            <person name="Gieschler S."/>
            <person name="Fiedler G."/>
            <person name="Brinks E."/>
            <person name="Boehnlein C."/>
            <person name="Franz C.M.A.P."/>
            <person name="Kabisch J."/>
        </authorList>
    </citation>
    <scope>NUCLEOTIDE SEQUENCE [LARGE SCALE GENOMIC DNA]</scope>
    <source>
        <strain evidence="2 3">MBT-1</strain>
    </source>
</reference>
<dbReference type="InterPro" id="IPR010982">
    <property type="entry name" value="Lambda_DNA-bd_dom_sf"/>
</dbReference>
<evidence type="ECO:0000313" key="2">
    <source>
        <dbReference type="EMBL" id="MBC2690869.1"/>
    </source>
</evidence>
<dbReference type="SMART" id="SM00530">
    <property type="entry name" value="HTH_XRE"/>
    <property type="match status" value="1"/>
</dbReference>
<dbReference type="GO" id="GO:0003677">
    <property type="term" value="F:DNA binding"/>
    <property type="evidence" value="ECO:0007669"/>
    <property type="project" value="InterPro"/>
</dbReference>
<dbReference type="Proteomes" id="UP000526003">
    <property type="component" value="Unassembled WGS sequence"/>
</dbReference>
<feature type="domain" description="HTH cro/C1-type" evidence="1">
    <location>
        <begin position="23"/>
        <end position="63"/>
    </location>
</feature>
<dbReference type="Pfam" id="PF13443">
    <property type="entry name" value="HTH_26"/>
    <property type="match status" value="1"/>
</dbReference>
<sequence length="107" mass="11973">MSLNRGRRIRKAMGQRHINKHYALAAAMGVSESAVSRWCQGGPMTLANVITLCEYLDVSADWLLLGRGGMEQHRQPTPWPAELPFPDLCDRARAHLMRVLQDPASGY</sequence>
<dbReference type="AlphaFoldDB" id="A0A7X1GEA4"/>
<organism evidence="2 3">
    <name type="scientific">Pseudomonas kielensis</name>
    <dbReference type="NCBI Taxonomy" id="2762577"/>
    <lineage>
        <taxon>Bacteria</taxon>
        <taxon>Pseudomonadati</taxon>
        <taxon>Pseudomonadota</taxon>
        <taxon>Gammaproteobacteria</taxon>
        <taxon>Pseudomonadales</taxon>
        <taxon>Pseudomonadaceae</taxon>
        <taxon>Pseudomonas</taxon>
    </lineage>
</organism>
<dbReference type="SUPFAM" id="SSF47413">
    <property type="entry name" value="lambda repressor-like DNA-binding domains"/>
    <property type="match status" value="1"/>
</dbReference>
<comment type="caution">
    <text evidence="2">The sequence shown here is derived from an EMBL/GenBank/DDBJ whole genome shotgun (WGS) entry which is preliminary data.</text>
</comment>
<proteinExistence type="predicted"/>
<dbReference type="InterPro" id="IPR001387">
    <property type="entry name" value="Cro/C1-type_HTH"/>
</dbReference>
<accession>A0A7X1GEA4</accession>
<dbReference type="CDD" id="cd00093">
    <property type="entry name" value="HTH_XRE"/>
    <property type="match status" value="1"/>
</dbReference>